<gene>
    <name evidence="3" type="ORF">PUMCH_004986</name>
</gene>
<evidence type="ECO:0000256" key="2">
    <source>
        <dbReference type="SAM" id="MobiDB-lite"/>
    </source>
</evidence>
<feature type="region of interest" description="Disordered" evidence="2">
    <location>
        <begin position="1"/>
        <end position="20"/>
    </location>
</feature>
<keyword evidence="1" id="KW-0175">Coiled coil</keyword>
<keyword evidence="4" id="KW-1185">Reference proteome</keyword>
<dbReference type="KEGG" id="asau:88176046"/>
<accession>A0AAX4HG37</accession>
<name>A0AAX4HG37_9ASCO</name>
<evidence type="ECO:0008006" key="5">
    <source>
        <dbReference type="Google" id="ProtNLM"/>
    </source>
</evidence>
<evidence type="ECO:0000313" key="4">
    <source>
        <dbReference type="Proteomes" id="UP001338582"/>
    </source>
</evidence>
<dbReference type="AlphaFoldDB" id="A0AAX4HG37"/>
<dbReference type="RefSeq" id="XP_062879971.1">
    <property type="nucleotide sequence ID" value="XM_063023901.1"/>
</dbReference>
<dbReference type="Proteomes" id="UP001338582">
    <property type="component" value="Chromosome 7"/>
</dbReference>
<evidence type="ECO:0000313" key="3">
    <source>
        <dbReference type="EMBL" id="WPK27593.1"/>
    </source>
</evidence>
<protein>
    <recommendedName>
        <fullName evidence="5">Enkurin domain-containing protein</fullName>
    </recommendedName>
</protein>
<reference evidence="3 4" key="1">
    <citation type="submission" date="2023-10" db="EMBL/GenBank/DDBJ databases">
        <title>Draft Genome Sequence of Candida saopaulonensis from a very Premature Infant with Sepsis.</title>
        <authorList>
            <person name="Ning Y."/>
            <person name="Dai R."/>
            <person name="Xiao M."/>
            <person name="Xu Y."/>
            <person name="Yan Q."/>
            <person name="Zhang L."/>
        </authorList>
    </citation>
    <scope>NUCLEOTIDE SEQUENCE [LARGE SCALE GENOMIC DNA]</scope>
    <source>
        <strain evidence="3 4">19XY460</strain>
    </source>
</reference>
<organism evidence="3 4">
    <name type="scientific">Australozyma saopauloensis</name>
    <dbReference type="NCBI Taxonomy" id="291208"/>
    <lineage>
        <taxon>Eukaryota</taxon>
        <taxon>Fungi</taxon>
        <taxon>Dikarya</taxon>
        <taxon>Ascomycota</taxon>
        <taxon>Saccharomycotina</taxon>
        <taxon>Pichiomycetes</taxon>
        <taxon>Metschnikowiaceae</taxon>
        <taxon>Australozyma</taxon>
    </lineage>
</organism>
<dbReference type="EMBL" id="CP138900">
    <property type="protein sequence ID" value="WPK27593.1"/>
    <property type="molecule type" value="Genomic_DNA"/>
</dbReference>
<feature type="coiled-coil region" evidence="1">
    <location>
        <begin position="135"/>
        <end position="195"/>
    </location>
</feature>
<evidence type="ECO:0000256" key="1">
    <source>
        <dbReference type="SAM" id="Coils"/>
    </source>
</evidence>
<dbReference type="GeneID" id="88176046"/>
<proteinExistence type="predicted"/>
<sequence length="223" mass="25191">MEATSNGSDAPKSPVHSLSSILSSESTKKLIHSLSMANVVSDKAPIEAVTQAPTTTSTATTTTVTPVLANPNSPGLVLPKVVESKKPIKFTVRKVSRDENVTIPGRASPQTRLYAYGNIPENRKQATERKNDSILQQNQEKYDLYVKRLDKIDKEIEFLLNLLPPYNVEIDYATRNKITRAVEKLRMKRDEVEKKKYSLGMSISRMWREFDENETWVRSVSNH</sequence>